<protein>
    <recommendedName>
        <fullName evidence="17">Acyl-coenzyme A thioesterase THEM4</fullName>
        <ecNumber evidence="16">3.1.2.2</ecNumber>
    </recommendedName>
    <alternativeName>
        <fullName evidence="18">Thioesterase superfamily member 4</fullName>
    </alternativeName>
</protein>
<dbReference type="InterPro" id="IPR006683">
    <property type="entry name" value="Thioestr_dom"/>
</dbReference>
<evidence type="ECO:0000256" key="11">
    <source>
        <dbReference type="ARBA" id="ARBA00023136"/>
    </source>
</evidence>
<evidence type="ECO:0000256" key="19">
    <source>
        <dbReference type="ARBA" id="ARBA00047588"/>
    </source>
</evidence>
<dbReference type="Pfam" id="PF03061">
    <property type="entry name" value="4HBT"/>
    <property type="match status" value="1"/>
</dbReference>
<keyword evidence="9" id="KW-0809">Transit peptide</keyword>
<evidence type="ECO:0000256" key="13">
    <source>
        <dbReference type="ARBA" id="ARBA00035852"/>
    </source>
</evidence>
<comment type="similarity">
    <text evidence="15">Belongs to the THEM4/THEM5 thioesterase family.</text>
</comment>
<evidence type="ECO:0000256" key="6">
    <source>
        <dbReference type="ARBA" id="ARBA00022703"/>
    </source>
</evidence>
<evidence type="ECO:0000256" key="17">
    <source>
        <dbReference type="ARBA" id="ARBA00040123"/>
    </source>
</evidence>
<evidence type="ECO:0000256" key="18">
    <source>
        <dbReference type="ARBA" id="ARBA00043210"/>
    </source>
</evidence>
<comment type="subcellular location">
    <subcellularLocation>
        <location evidence="3">Cell projection</location>
        <location evidence="3">Ruffle membrane</location>
    </subcellularLocation>
    <subcellularLocation>
        <location evidence="2">Cytoplasm</location>
    </subcellularLocation>
    <subcellularLocation>
        <location evidence="1">Membrane</location>
        <topology evidence="1">Peripheral membrane protein</topology>
    </subcellularLocation>
</comment>
<evidence type="ECO:0000256" key="9">
    <source>
        <dbReference type="ARBA" id="ARBA00022946"/>
    </source>
</evidence>
<evidence type="ECO:0000256" key="8">
    <source>
        <dbReference type="ARBA" id="ARBA00022832"/>
    </source>
</evidence>
<sequence length="156" mass="16631">MAAPTDPEFLNALGRMADMGAKGLKLPPPVFHEMKAEPLDFQRGDANGLGASMKVRFPVLEQWQNPMGHMQGGAIAMAMDNVIGPLSYLAAPPSATTQMNLTYLAPITPEAEHIEIEARVTMLAGRSVVIDAELTLPDGTIAALARATSVIVRPKK</sequence>
<feature type="domain" description="Thioesterase" evidence="24">
    <location>
        <begin position="67"/>
        <end position="141"/>
    </location>
</feature>
<name>A0A259U0C0_9BACT</name>
<dbReference type="GO" id="GO:0016020">
    <property type="term" value="C:membrane"/>
    <property type="evidence" value="ECO:0007669"/>
    <property type="project" value="UniProtKB-SubCell"/>
</dbReference>
<dbReference type="SUPFAM" id="SSF54637">
    <property type="entry name" value="Thioesterase/thiol ester dehydrase-isomerase"/>
    <property type="match status" value="1"/>
</dbReference>
<dbReference type="Gene3D" id="3.10.129.10">
    <property type="entry name" value="Hotdog Thioesterase"/>
    <property type="match status" value="1"/>
</dbReference>
<keyword evidence="4" id="KW-1003">Cell membrane</keyword>
<dbReference type="InterPro" id="IPR052365">
    <property type="entry name" value="THEM4/THEM5_acyl-CoA_thioest"/>
</dbReference>
<dbReference type="EC" id="3.1.2.2" evidence="16"/>
<dbReference type="InParanoid" id="A0A259U0C0"/>
<evidence type="ECO:0000313" key="26">
    <source>
        <dbReference type="Proteomes" id="UP000216446"/>
    </source>
</evidence>
<dbReference type="PANTHER" id="PTHR12418:SF19">
    <property type="entry name" value="ACYL-COENZYME A THIOESTERASE THEM4"/>
    <property type="match status" value="1"/>
</dbReference>
<gene>
    <name evidence="25" type="ORF">BSZ36_10030</name>
</gene>
<comment type="catalytic activity">
    <reaction evidence="13">
        <text>(5Z,8Z,11Z,14Z)-eicosatetraenoyl-CoA + H2O = (5Z,8Z,11Z,14Z)-eicosatetraenoate + CoA + H(+)</text>
        <dbReference type="Rhea" id="RHEA:40151"/>
        <dbReference type="ChEBI" id="CHEBI:15377"/>
        <dbReference type="ChEBI" id="CHEBI:15378"/>
        <dbReference type="ChEBI" id="CHEBI:32395"/>
        <dbReference type="ChEBI" id="CHEBI:57287"/>
        <dbReference type="ChEBI" id="CHEBI:57368"/>
    </reaction>
    <physiologicalReaction direction="left-to-right" evidence="13">
        <dbReference type="Rhea" id="RHEA:40152"/>
    </physiologicalReaction>
</comment>
<dbReference type="AlphaFoldDB" id="A0A259U0C0"/>
<comment type="catalytic activity">
    <reaction evidence="21">
        <text>decanoyl-CoA + H2O = decanoate + CoA + H(+)</text>
        <dbReference type="Rhea" id="RHEA:40059"/>
        <dbReference type="ChEBI" id="CHEBI:15377"/>
        <dbReference type="ChEBI" id="CHEBI:15378"/>
        <dbReference type="ChEBI" id="CHEBI:27689"/>
        <dbReference type="ChEBI" id="CHEBI:57287"/>
        <dbReference type="ChEBI" id="CHEBI:61430"/>
    </reaction>
    <physiologicalReaction direction="left-to-right" evidence="21">
        <dbReference type="Rhea" id="RHEA:40060"/>
    </physiologicalReaction>
</comment>
<keyword evidence="7" id="KW-0378">Hydrolase</keyword>
<evidence type="ECO:0000256" key="3">
    <source>
        <dbReference type="ARBA" id="ARBA00004632"/>
    </source>
</evidence>
<comment type="catalytic activity">
    <reaction evidence="23">
        <text>tetradecanoyl-CoA + H2O = tetradecanoate + CoA + H(+)</text>
        <dbReference type="Rhea" id="RHEA:40119"/>
        <dbReference type="ChEBI" id="CHEBI:15377"/>
        <dbReference type="ChEBI" id="CHEBI:15378"/>
        <dbReference type="ChEBI" id="CHEBI:30807"/>
        <dbReference type="ChEBI" id="CHEBI:57287"/>
        <dbReference type="ChEBI" id="CHEBI:57385"/>
    </reaction>
    <physiologicalReaction direction="left-to-right" evidence="23">
        <dbReference type="Rhea" id="RHEA:40120"/>
    </physiologicalReaction>
</comment>
<evidence type="ECO:0000256" key="16">
    <source>
        <dbReference type="ARBA" id="ARBA00038848"/>
    </source>
</evidence>
<evidence type="ECO:0000313" key="25">
    <source>
        <dbReference type="EMBL" id="OZC03287.1"/>
    </source>
</evidence>
<evidence type="ECO:0000256" key="7">
    <source>
        <dbReference type="ARBA" id="ARBA00022801"/>
    </source>
</evidence>
<comment type="catalytic activity">
    <reaction evidence="20">
        <text>hexadecanoyl-CoA + H2O = hexadecanoate + CoA + H(+)</text>
        <dbReference type="Rhea" id="RHEA:16645"/>
        <dbReference type="ChEBI" id="CHEBI:7896"/>
        <dbReference type="ChEBI" id="CHEBI:15377"/>
        <dbReference type="ChEBI" id="CHEBI:15378"/>
        <dbReference type="ChEBI" id="CHEBI:57287"/>
        <dbReference type="ChEBI" id="CHEBI:57379"/>
        <dbReference type="EC" id="3.1.2.2"/>
    </reaction>
    <physiologicalReaction direction="left-to-right" evidence="20">
        <dbReference type="Rhea" id="RHEA:16646"/>
    </physiologicalReaction>
</comment>
<dbReference type="OrthoDB" id="9792301at2"/>
<proteinExistence type="inferred from homology"/>
<dbReference type="GO" id="GO:0005737">
    <property type="term" value="C:cytoplasm"/>
    <property type="evidence" value="ECO:0007669"/>
    <property type="project" value="UniProtKB-SubCell"/>
</dbReference>
<evidence type="ECO:0000256" key="22">
    <source>
        <dbReference type="ARBA" id="ARBA00048074"/>
    </source>
</evidence>
<accession>A0A259U0C0</accession>
<dbReference type="PANTHER" id="PTHR12418">
    <property type="entry name" value="ACYL-COENZYME A THIOESTERASE THEM4"/>
    <property type="match status" value="1"/>
</dbReference>
<dbReference type="GO" id="GO:0006631">
    <property type="term" value="P:fatty acid metabolic process"/>
    <property type="evidence" value="ECO:0007669"/>
    <property type="project" value="UniProtKB-KW"/>
</dbReference>
<evidence type="ECO:0000256" key="20">
    <source>
        <dbReference type="ARBA" id="ARBA00047734"/>
    </source>
</evidence>
<keyword evidence="11" id="KW-0472">Membrane</keyword>
<evidence type="ECO:0000259" key="24">
    <source>
        <dbReference type="Pfam" id="PF03061"/>
    </source>
</evidence>
<keyword evidence="8" id="KW-0276">Fatty acid metabolism</keyword>
<keyword evidence="10" id="KW-0443">Lipid metabolism</keyword>
<organism evidence="25 26">
    <name type="scientific">Rubricoccus marinus</name>
    <dbReference type="NCBI Taxonomy" id="716817"/>
    <lineage>
        <taxon>Bacteria</taxon>
        <taxon>Pseudomonadati</taxon>
        <taxon>Rhodothermota</taxon>
        <taxon>Rhodothermia</taxon>
        <taxon>Rhodothermales</taxon>
        <taxon>Rubricoccaceae</taxon>
        <taxon>Rubricoccus</taxon>
    </lineage>
</organism>
<evidence type="ECO:0000256" key="10">
    <source>
        <dbReference type="ARBA" id="ARBA00023098"/>
    </source>
</evidence>
<evidence type="ECO:0000256" key="12">
    <source>
        <dbReference type="ARBA" id="ARBA00023273"/>
    </source>
</evidence>
<reference evidence="25 26" key="1">
    <citation type="submission" date="2016-11" db="EMBL/GenBank/DDBJ databases">
        <title>Study of marine rhodopsin-containing bacteria.</title>
        <authorList>
            <person name="Yoshizawa S."/>
            <person name="Kumagai Y."/>
            <person name="Kogure K."/>
        </authorList>
    </citation>
    <scope>NUCLEOTIDE SEQUENCE [LARGE SCALE GENOMIC DNA]</scope>
    <source>
        <strain evidence="25 26">SG-29</strain>
    </source>
</reference>
<evidence type="ECO:0000256" key="1">
    <source>
        <dbReference type="ARBA" id="ARBA00004170"/>
    </source>
</evidence>
<evidence type="ECO:0000256" key="4">
    <source>
        <dbReference type="ARBA" id="ARBA00022475"/>
    </source>
</evidence>
<evidence type="ECO:0000256" key="21">
    <source>
        <dbReference type="ARBA" id="ARBA00047969"/>
    </source>
</evidence>
<keyword evidence="5" id="KW-0963">Cytoplasm</keyword>
<evidence type="ECO:0000256" key="2">
    <source>
        <dbReference type="ARBA" id="ARBA00004496"/>
    </source>
</evidence>
<keyword evidence="12" id="KW-0966">Cell projection</keyword>
<keyword evidence="26" id="KW-1185">Reference proteome</keyword>
<evidence type="ECO:0000256" key="23">
    <source>
        <dbReference type="ARBA" id="ARBA00048180"/>
    </source>
</evidence>
<comment type="catalytic activity">
    <reaction evidence="14">
        <text>(9Z)-octadecenoyl-CoA + H2O = (9Z)-octadecenoate + CoA + H(+)</text>
        <dbReference type="Rhea" id="RHEA:40139"/>
        <dbReference type="ChEBI" id="CHEBI:15377"/>
        <dbReference type="ChEBI" id="CHEBI:15378"/>
        <dbReference type="ChEBI" id="CHEBI:30823"/>
        <dbReference type="ChEBI" id="CHEBI:57287"/>
        <dbReference type="ChEBI" id="CHEBI:57387"/>
    </reaction>
    <physiologicalReaction direction="left-to-right" evidence="14">
        <dbReference type="Rhea" id="RHEA:40140"/>
    </physiologicalReaction>
</comment>
<dbReference type="RefSeq" id="WP_094551275.1">
    <property type="nucleotide sequence ID" value="NZ_MQWB01000001.1"/>
</dbReference>
<dbReference type="CDD" id="cd03443">
    <property type="entry name" value="PaaI_thioesterase"/>
    <property type="match status" value="1"/>
</dbReference>
<dbReference type="GO" id="GO:0016790">
    <property type="term" value="F:thiolester hydrolase activity"/>
    <property type="evidence" value="ECO:0007669"/>
    <property type="project" value="UniProtKB-ARBA"/>
</dbReference>
<comment type="catalytic activity">
    <reaction evidence="22">
        <text>dodecanoyl-CoA + H2O = dodecanoate + CoA + H(+)</text>
        <dbReference type="Rhea" id="RHEA:30135"/>
        <dbReference type="ChEBI" id="CHEBI:15377"/>
        <dbReference type="ChEBI" id="CHEBI:15378"/>
        <dbReference type="ChEBI" id="CHEBI:18262"/>
        <dbReference type="ChEBI" id="CHEBI:57287"/>
        <dbReference type="ChEBI" id="CHEBI:57375"/>
    </reaction>
    <physiologicalReaction direction="left-to-right" evidence="22">
        <dbReference type="Rhea" id="RHEA:30136"/>
    </physiologicalReaction>
</comment>
<dbReference type="InterPro" id="IPR029069">
    <property type="entry name" value="HotDog_dom_sf"/>
</dbReference>
<dbReference type="Proteomes" id="UP000216446">
    <property type="component" value="Unassembled WGS sequence"/>
</dbReference>
<dbReference type="EMBL" id="MQWB01000001">
    <property type="protein sequence ID" value="OZC03287.1"/>
    <property type="molecule type" value="Genomic_DNA"/>
</dbReference>
<evidence type="ECO:0000256" key="14">
    <source>
        <dbReference type="ARBA" id="ARBA00037002"/>
    </source>
</evidence>
<comment type="caution">
    <text evidence="25">The sequence shown here is derived from an EMBL/GenBank/DDBJ whole genome shotgun (WGS) entry which is preliminary data.</text>
</comment>
<comment type="catalytic activity">
    <reaction evidence="19">
        <text>octanoyl-CoA + H2O = octanoate + CoA + H(+)</text>
        <dbReference type="Rhea" id="RHEA:30143"/>
        <dbReference type="ChEBI" id="CHEBI:15377"/>
        <dbReference type="ChEBI" id="CHEBI:15378"/>
        <dbReference type="ChEBI" id="CHEBI:25646"/>
        <dbReference type="ChEBI" id="CHEBI:57287"/>
        <dbReference type="ChEBI" id="CHEBI:57386"/>
    </reaction>
    <physiologicalReaction direction="left-to-right" evidence="19">
        <dbReference type="Rhea" id="RHEA:30144"/>
    </physiologicalReaction>
</comment>
<evidence type="ECO:0000256" key="5">
    <source>
        <dbReference type="ARBA" id="ARBA00022490"/>
    </source>
</evidence>
<keyword evidence="6" id="KW-0053">Apoptosis</keyword>
<evidence type="ECO:0000256" key="15">
    <source>
        <dbReference type="ARBA" id="ARBA00038456"/>
    </source>
</evidence>